<dbReference type="SUPFAM" id="SSF57850">
    <property type="entry name" value="RING/U-box"/>
    <property type="match status" value="1"/>
</dbReference>
<dbReference type="GO" id="GO:0016740">
    <property type="term" value="F:transferase activity"/>
    <property type="evidence" value="ECO:0007669"/>
    <property type="project" value="UniProtKB-KW"/>
</dbReference>
<evidence type="ECO:0000259" key="12">
    <source>
        <dbReference type="PROSITE" id="PS51292"/>
    </source>
</evidence>
<dbReference type="SMART" id="SM00744">
    <property type="entry name" value="RINGv"/>
    <property type="match status" value="1"/>
</dbReference>
<keyword evidence="6" id="KW-0833">Ubl conjugation pathway</keyword>
<evidence type="ECO:0000256" key="7">
    <source>
        <dbReference type="ARBA" id="ARBA00022833"/>
    </source>
</evidence>
<feature type="transmembrane region" description="Helical" evidence="11">
    <location>
        <begin position="271"/>
        <end position="295"/>
    </location>
</feature>
<gene>
    <name evidence="13" type="ORF">V1264_023760</name>
</gene>
<comment type="subcellular location">
    <subcellularLocation>
        <location evidence="1">Membrane</location>
        <topology evidence="1">Multi-pass membrane protein</topology>
    </subcellularLocation>
</comment>
<dbReference type="PROSITE" id="PS51292">
    <property type="entry name" value="ZF_RING_CH"/>
    <property type="match status" value="1"/>
</dbReference>
<dbReference type="Pfam" id="PF12906">
    <property type="entry name" value="RINGv"/>
    <property type="match status" value="1"/>
</dbReference>
<dbReference type="InterPro" id="IPR011016">
    <property type="entry name" value="Znf_RING-CH"/>
</dbReference>
<keyword evidence="14" id="KW-1185">Reference proteome</keyword>
<dbReference type="InterPro" id="IPR013083">
    <property type="entry name" value="Znf_RING/FYVE/PHD"/>
</dbReference>
<protein>
    <recommendedName>
        <fullName evidence="12">RING-CH-type domain-containing protein</fullName>
    </recommendedName>
</protein>
<feature type="transmembrane region" description="Helical" evidence="11">
    <location>
        <begin position="324"/>
        <end position="343"/>
    </location>
</feature>
<dbReference type="Proteomes" id="UP001374579">
    <property type="component" value="Unassembled WGS sequence"/>
</dbReference>
<name>A0AAN9GAW2_9CAEN</name>
<dbReference type="PANTHER" id="PTHR46065">
    <property type="entry name" value="E3 UBIQUITIN-PROTEIN LIGASE MARCH 2/3 FAMILY MEMBER"/>
    <property type="match status" value="1"/>
</dbReference>
<feature type="compositionally biased region" description="Low complexity" evidence="10">
    <location>
        <begin position="56"/>
        <end position="68"/>
    </location>
</feature>
<keyword evidence="9 11" id="KW-0472">Membrane</keyword>
<sequence length="387" mass="43543">MSEMKSEVDEDGQLTTEMSRSETLVLSDPPAPEADAQEEPLSSPVSPQHGAETPRLPSSASSSQLQLPGRSRPGTPLLAPLDLTRCETPLLAHPLNLSQMDMRFISVQDISEMETPFLPVPPLPDSPTETPLLPPLPLLTGYPAVPGVGDWSDNGIHSCLSSASCLASAMSTPMMTRKFRSNDSDTGTDLLPVCRICQLPGDKEDFLFSPCRCSGTMMFVHYLCLLKWIEISTRKTKRPPKCELCHFQYIRHKRFKFHHWRFPRVSSRDKCLHTVFFINLIIMMSCAVATILCFLSDKGHLQELPRGGADLTADKQVELTTQEIITLTCGIMFFVSFFIAMTVEIKARHTIYRLFLKFLSHNTEWQIEPYQRAKDFELHGVPQNNYV</sequence>
<evidence type="ECO:0000256" key="8">
    <source>
        <dbReference type="ARBA" id="ARBA00022989"/>
    </source>
</evidence>
<keyword evidence="3 11" id="KW-0812">Transmembrane</keyword>
<evidence type="ECO:0000313" key="14">
    <source>
        <dbReference type="Proteomes" id="UP001374579"/>
    </source>
</evidence>
<dbReference type="EMBL" id="JBAMIC010000011">
    <property type="protein sequence ID" value="KAK7100894.1"/>
    <property type="molecule type" value="Genomic_DNA"/>
</dbReference>
<feature type="region of interest" description="Disordered" evidence="10">
    <location>
        <begin position="1"/>
        <end position="80"/>
    </location>
</feature>
<evidence type="ECO:0000256" key="5">
    <source>
        <dbReference type="ARBA" id="ARBA00022771"/>
    </source>
</evidence>
<keyword evidence="2" id="KW-0808">Transferase</keyword>
<reference evidence="13 14" key="1">
    <citation type="submission" date="2024-02" db="EMBL/GenBank/DDBJ databases">
        <title>Chromosome-scale genome assembly of the rough periwinkle Littorina saxatilis.</title>
        <authorList>
            <person name="De Jode A."/>
            <person name="Faria R."/>
            <person name="Formenti G."/>
            <person name="Sims Y."/>
            <person name="Smith T.P."/>
            <person name="Tracey A."/>
            <person name="Wood J.M.D."/>
            <person name="Zagrodzka Z.B."/>
            <person name="Johannesson K."/>
            <person name="Butlin R.K."/>
            <person name="Leder E.H."/>
        </authorList>
    </citation>
    <scope>NUCLEOTIDE SEQUENCE [LARGE SCALE GENOMIC DNA]</scope>
    <source>
        <strain evidence="13">Snail1</strain>
        <tissue evidence="13">Muscle</tissue>
    </source>
</reference>
<organism evidence="13 14">
    <name type="scientific">Littorina saxatilis</name>
    <dbReference type="NCBI Taxonomy" id="31220"/>
    <lineage>
        <taxon>Eukaryota</taxon>
        <taxon>Metazoa</taxon>
        <taxon>Spiralia</taxon>
        <taxon>Lophotrochozoa</taxon>
        <taxon>Mollusca</taxon>
        <taxon>Gastropoda</taxon>
        <taxon>Caenogastropoda</taxon>
        <taxon>Littorinimorpha</taxon>
        <taxon>Littorinoidea</taxon>
        <taxon>Littorinidae</taxon>
        <taxon>Littorina</taxon>
    </lineage>
</organism>
<evidence type="ECO:0000256" key="10">
    <source>
        <dbReference type="SAM" id="MobiDB-lite"/>
    </source>
</evidence>
<dbReference type="PANTHER" id="PTHR46065:SF3">
    <property type="entry name" value="FI20425P1"/>
    <property type="match status" value="1"/>
</dbReference>
<proteinExistence type="predicted"/>
<dbReference type="GO" id="GO:0016020">
    <property type="term" value="C:membrane"/>
    <property type="evidence" value="ECO:0007669"/>
    <property type="project" value="UniProtKB-SubCell"/>
</dbReference>
<evidence type="ECO:0000256" key="9">
    <source>
        <dbReference type="ARBA" id="ARBA00023136"/>
    </source>
</evidence>
<evidence type="ECO:0000256" key="1">
    <source>
        <dbReference type="ARBA" id="ARBA00004141"/>
    </source>
</evidence>
<feature type="domain" description="RING-CH-type" evidence="12">
    <location>
        <begin position="186"/>
        <end position="252"/>
    </location>
</feature>
<evidence type="ECO:0000256" key="3">
    <source>
        <dbReference type="ARBA" id="ARBA00022692"/>
    </source>
</evidence>
<evidence type="ECO:0000256" key="6">
    <source>
        <dbReference type="ARBA" id="ARBA00022786"/>
    </source>
</evidence>
<dbReference type="Gene3D" id="3.30.40.10">
    <property type="entry name" value="Zinc/RING finger domain, C3HC4 (zinc finger)"/>
    <property type="match status" value="1"/>
</dbReference>
<dbReference type="CDD" id="cd16495">
    <property type="entry name" value="RING_CH-C4HC3_MARCH"/>
    <property type="match status" value="1"/>
</dbReference>
<evidence type="ECO:0000313" key="13">
    <source>
        <dbReference type="EMBL" id="KAK7100894.1"/>
    </source>
</evidence>
<dbReference type="GO" id="GO:0008270">
    <property type="term" value="F:zinc ion binding"/>
    <property type="evidence" value="ECO:0007669"/>
    <property type="project" value="UniProtKB-KW"/>
</dbReference>
<evidence type="ECO:0000256" key="4">
    <source>
        <dbReference type="ARBA" id="ARBA00022723"/>
    </source>
</evidence>
<evidence type="ECO:0000256" key="11">
    <source>
        <dbReference type="SAM" id="Phobius"/>
    </source>
</evidence>
<keyword evidence="4" id="KW-0479">Metal-binding</keyword>
<dbReference type="AlphaFoldDB" id="A0AAN9GAW2"/>
<comment type="caution">
    <text evidence="13">The sequence shown here is derived from an EMBL/GenBank/DDBJ whole genome shotgun (WGS) entry which is preliminary data.</text>
</comment>
<accession>A0AAN9GAW2</accession>
<feature type="compositionally biased region" description="Polar residues" evidence="10">
    <location>
        <begin position="13"/>
        <end position="24"/>
    </location>
</feature>
<evidence type="ECO:0000256" key="2">
    <source>
        <dbReference type="ARBA" id="ARBA00022679"/>
    </source>
</evidence>
<keyword evidence="7" id="KW-0862">Zinc</keyword>
<keyword evidence="5" id="KW-0863">Zinc-finger</keyword>
<keyword evidence="8 11" id="KW-1133">Transmembrane helix</keyword>